<keyword evidence="1" id="KW-0812">Transmembrane</keyword>
<dbReference type="Proteomes" id="UP000295832">
    <property type="component" value="Unassembled WGS sequence"/>
</dbReference>
<evidence type="ECO:0000313" key="4">
    <source>
        <dbReference type="Proteomes" id="UP000295832"/>
    </source>
</evidence>
<protein>
    <submittedName>
        <fullName evidence="3">Sporulation and spore germination protein</fullName>
    </submittedName>
</protein>
<organism evidence="3 4">
    <name type="scientific">Orenia marismortui</name>
    <dbReference type="NCBI Taxonomy" id="46469"/>
    <lineage>
        <taxon>Bacteria</taxon>
        <taxon>Bacillati</taxon>
        <taxon>Bacillota</taxon>
        <taxon>Clostridia</taxon>
        <taxon>Halanaerobiales</taxon>
        <taxon>Halobacteroidaceae</taxon>
        <taxon>Orenia</taxon>
    </lineage>
</organism>
<dbReference type="RefSeq" id="WP_134117924.1">
    <property type="nucleotide sequence ID" value="NZ_SOEG01000026.1"/>
</dbReference>
<keyword evidence="4" id="KW-1185">Reference proteome</keyword>
<keyword evidence="1" id="KW-0472">Membrane</keyword>
<dbReference type="STRING" id="926561.GCA_000379025_00694"/>
<dbReference type="EMBL" id="SOEG01000026">
    <property type="protein sequence ID" value="TDX48793.1"/>
    <property type="molecule type" value="Genomic_DNA"/>
</dbReference>
<feature type="transmembrane region" description="Helical" evidence="1">
    <location>
        <begin position="9"/>
        <end position="29"/>
    </location>
</feature>
<evidence type="ECO:0000259" key="2">
    <source>
        <dbReference type="SMART" id="SM00909"/>
    </source>
</evidence>
<evidence type="ECO:0000313" key="3">
    <source>
        <dbReference type="EMBL" id="TDX48793.1"/>
    </source>
</evidence>
<dbReference type="InterPro" id="IPR019606">
    <property type="entry name" value="GerMN"/>
</dbReference>
<dbReference type="Pfam" id="PF10646">
    <property type="entry name" value="Germane"/>
    <property type="match status" value="1"/>
</dbReference>
<name>A0A4R8GS99_9FIRM</name>
<gene>
    <name evidence="3" type="ORF">C7959_12610</name>
</gene>
<sequence>MINLKSKKIYMISILVVILILYFSYLNFFKTREVKLYFSDKQAQYLLPESRKLKVSNLYQSIVEELIEGPESKDLEITIPSQTRLIDIKLEDGTALVNFSKELKSKHWGGSTGEIITVYSIVNTLTSLEEIDQVQILISAKKIDTLVGHLELDKPLGFNSKLLIQ</sequence>
<proteinExistence type="predicted"/>
<reference evidence="3 4" key="1">
    <citation type="submission" date="2019-03" db="EMBL/GenBank/DDBJ databases">
        <title>Subsurface microbial communities from deep shales in Ohio and West Virginia, USA.</title>
        <authorList>
            <person name="Wrighton K."/>
        </authorList>
    </citation>
    <scope>NUCLEOTIDE SEQUENCE [LARGE SCALE GENOMIC DNA]</scope>
    <source>
        <strain evidence="3 4">MSL 6dP</strain>
    </source>
</reference>
<accession>A0A4R8GS99</accession>
<keyword evidence="1" id="KW-1133">Transmembrane helix</keyword>
<feature type="domain" description="GerMN" evidence="2">
    <location>
        <begin position="59"/>
        <end position="147"/>
    </location>
</feature>
<evidence type="ECO:0000256" key="1">
    <source>
        <dbReference type="SAM" id="Phobius"/>
    </source>
</evidence>
<dbReference type="AlphaFoldDB" id="A0A4R8GS99"/>
<dbReference type="SMART" id="SM00909">
    <property type="entry name" value="Germane"/>
    <property type="match status" value="1"/>
</dbReference>
<comment type="caution">
    <text evidence="3">The sequence shown here is derived from an EMBL/GenBank/DDBJ whole genome shotgun (WGS) entry which is preliminary data.</text>
</comment>